<sequence>MNASVTLPFDIFAYISDTLGAGREKVTLKALSRTCKFMLPLCRRHLFSSIGLMDSTWATQKNIGLARFLTGSPDTVRCINKLSYFVDTRTPLSQHIIDILEVLRSRSASLQSVSLLPMTGEYDWN</sequence>
<organism evidence="1 2">
    <name type="scientific">Hypholoma sublateritium (strain FD-334 SS-4)</name>
    <dbReference type="NCBI Taxonomy" id="945553"/>
    <lineage>
        <taxon>Eukaryota</taxon>
        <taxon>Fungi</taxon>
        <taxon>Dikarya</taxon>
        <taxon>Basidiomycota</taxon>
        <taxon>Agaricomycotina</taxon>
        <taxon>Agaricomycetes</taxon>
        <taxon>Agaricomycetidae</taxon>
        <taxon>Agaricales</taxon>
        <taxon>Agaricineae</taxon>
        <taxon>Strophariaceae</taxon>
        <taxon>Hypholoma</taxon>
    </lineage>
</organism>
<reference evidence="2" key="1">
    <citation type="submission" date="2014-04" db="EMBL/GenBank/DDBJ databases">
        <title>Evolutionary Origins and Diversification of the Mycorrhizal Mutualists.</title>
        <authorList>
            <consortium name="DOE Joint Genome Institute"/>
            <consortium name="Mycorrhizal Genomics Consortium"/>
            <person name="Kohler A."/>
            <person name="Kuo A."/>
            <person name="Nagy L.G."/>
            <person name="Floudas D."/>
            <person name="Copeland A."/>
            <person name="Barry K.W."/>
            <person name="Cichocki N."/>
            <person name="Veneault-Fourrey C."/>
            <person name="LaButti K."/>
            <person name="Lindquist E.A."/>
            <person name="Lipzen A."/>
            <person name="Lundell T."/>
            <person name="Morin E."/>
            <person name="Murat C."/>
            <person name="Riley R."/>
            <person name="Ohm R."/>
            <person name="Sun H."/>
            <person name="Tunlid A."/>
            <person name="Henrissat B."/>
            <person name="Grigoriev I.V."/>
            <person name="Hibbett D.S."/>
            <person name="Martin F."/>
        </authorList>
    </citation>
    <scope>NUCLEOTIDE SEQUENCE [LARGE SCALE GENOMIC DNA]</scope>
    <source>
        <strain evidence="2">FD-334 SS-4</strain>
    </source>
</reference>
<dbReference type="OrthoDB" id="3068163at2759"/>
<evidence type="ECO:0000313" key="1">
    <source>
        <dbReference type="EMBL" id="KJA16813.1"/>
    </source>
</evidence>
<evidence type="ECO:0000313" key="2">
    <source>
        <dbReference type="Proteomes" id="UP000054270"/>
    </source>
</evidence>
<dbReference type="EMBL" id="KN817614">
    <property type="protein sequence ID" value="KJA16813.1"/>
    <property type="molecule type" value="Genomic_DNA"/>
</dbReference>
<gene>
    <name evidence="1" type="ORF">HYPSUDRAFT_91044</name>
</gene>
<name>A0A0D2M0S4_HYPSF</name>
<protein>
    <submittedName>
        <fullName evidence="1">Uncharacterized protein</fullName>
    </submittedName>
</protein>
<proteinExistence type="predicted"/>
<dbReference type="AlphaFoldDB" id="A0A0D2M0S4"/>
<dbReference type="Proteomes" id="UP000054270">
    <property type="component" value="Unassembled WGS sequence"/>
</dbReference>
<keyword evidence="2" id="KW-1185">Reference proteome</keyword>
<accession>A0A0D2M0S4</accession>